<keyword evidence="1" id="KW-0547">Nucleotide-binding</keyword>
<accession>A0A2S7F770</accession>
<dbReference type="PANTHER" id="PTHR42855">
    <property type="entry name" value="ABC TRANSPORTER ATP-BINDING SUBUNIT"/>
    <property type="match status" value="1"/>
</dbReference>
<dbReference type="InterPro" id="IPR051309">
    <property type="entry name" value="ABCF_ATPase"/>
</dbReference>
<evidence type="ECO:0000259" key="4">
    <source>
        <dbReference type="PROSITE" id="PS50893"/>
    </source>
</evidence>
<dbReference type="SMART" id="SM00382">
    <property type="entry name" value="AAA"/>
    <property type="match status" value="2"/>
</dbReference>
<dbReference type="Proteomes" id="UP000238081">
    <property type="component" value="Unassembled WGS sequence"/>
</dbReference>
<evidence type="ECO:0000256" key="2">
    <source>
        <dbReference type="ARBA" id="ARBA00022840"/>
    </source>
</evidence>
<keyword evidence="3" id="KW-0175">Coiled coil</keyword>
<dbReference type="AlphaFoldDB" id="A0A2S7F770"/>
<feature type="coiled-coil region" evidence="3">
    <location>
        <begin position="234"/>
        <end position="272"/>
    </location>
</feature>
<dbReference type="InterPro" id="IPR027417">
    <property type="entry name" value="P-loop_NTPase"/>
</dbReference>
<evidence type="ECO:0000256" key="1">
    <source>
        <dbReference type="ARBA" id="ARBA00022741"/>
    </source>
</evidence>
<gene>
    <name evidence="5" type="ORF">AWN73_17645</name>
</gene>
<evidence type="ECO:0000256" key="3">
    <source>
        <dbReference type="SAM" id="Coils"/>
    </source>
</evidence>
<name>A0A2S7F770_CLOBU</name>
<proteinExistence type="predicted"/>
<dbReference type="PANTHER" id="PTHR42855:SF2">
    <property type="entry name" value="DRUG RESISTANCE ABC TRANSPORTER,ATP-BINDING PROTEIN"/>
    <property type="match status" value="1"/>
</dbReference>
<comment type="caution">
    <text evidence="5">The sequence shown here is derived from an EMBL/GenBank/DDBJ whole genome shotgun (WGS) entry which is preliminary data.</text>
</comment>
<dbReference type="FunFam" id="3.40.50.300:FF:000011">
    <property type="entry name" value="Putative ABC transporter ATP-binding component"/>
    <property type="match status" value="1"/>
</dbReference>
<dbReference type="InterPro" id="IPR032781">
    <property type="entry name" value="ABC_tran_Xtn"/>
</dbReference>
<dbReference type="PROSITE" id="PS50893">
    <property type="entry name" value="ABC_TRANSPORTER_2"/>
    <property type="match status" value="2"/>
</dbReference>
<dbReference type="InterPro" id="IPR003593">
    <property type="entry name" value="AAA+_ATPase"/>
</dbReference>
<dbReference type="GO" id="GO:0005524">
    <property type="term" value="F:ATP binding"/>
    <property type="evidence" value="ECO:0007669"/>
    <property type="project" value="UniProtKB-KW"/>
</dbReference>
<feature type="domain" description="ABC transporter" evidence="4">
    <location>
        <begin position="324"/>
        <end position="510"/>
    </location>
</feature>
<dbReference type="Pfam" id="PF00005">
    <property type="entry name" value="ABC_tran"/>
    <property type="match status" value="2"/>
</dbReference>
<dbReference type="CDD" id="cd03221">
    <property type="entry name" value="ABCF_EF-3"/>
    <property type="match status" value="2"/>
</dbReference>
<evidence type="ECO:0000313" key="5">
    <source>
        <dbReference type="EMBL" id="PPV12876.1"/>
    </source>
</evidence>
<dbReference type="Pfam" id="PF12848">
    <property type="entry name" value="ABC_tran_Xtn"/>
    <property type="match status" value="1"/>
</dbReference>
<dbReference type="RefSeq" id="WP_043662303.1">
    <property type="nucleotide sequence ID" value="NZ_JSEG01000003.1"/>
</dbReference>
<dbReference type="InterPro" id="IPR003439">
    <property type="entry name" value="ABC_transporter-like_ATP-bd"/>
</dbReference>
<dbReference type="Gene3D" id="3.40.50.300">
    <property type="entry name" value="P-loop containing nucleotide triphosphate hydrolases"/>
    <property type="match status" value="2"/>
</dbReference>
<dbReference type="SUPFAM" id="SSF52540">
    <property type="entry name" value="P-loop containing nucleoside triphosphate hydrolases"/>
    <property type="match status" value="2"/>
</dbReference>
<dbReference type="InterPro" id="IPR017871">
    <property type="entry name" value="ABC_transporter-like_CS"/>
</dbReference>
<keyword evidence="2 5" id="KW-0067">ATP-binding</keyword>
<dbReference type="PROSITE" id="PS00211">
    <property type="entry name" value="ABC_TRANSPORTER_1"/>
    <property type="match status" value="2"/>
</dbReference>
<dbReference type="EMBL" id="LRDH01000131">
    <property type="protein sequence ID" value="PPV12876.1"/>
    <property type="molecule type" value="Genomic_DNA"/>
</dbReference>
<dbReference type="GO" id="GO:0016887">
    <property type="term" value="F:ATP hydrolysis activity"/>
    <property type="evidence" value="ECO:0007669"/>
    <property type="project" value="InterPro"/>
</dbReference>
<protein>
    <submittedName>
        <fullName evidence="5">ABC transporter ATP-binding protein</fullName>
    </submittedName>
</protein>
<feature type="domain" description="ABC transporter" evidence="4">
    <location>
        <begin position="4"/>
        <end position="256"/>
    </location>
</feature>
<evidence type="ECO:0000313" key="6">
    <source>
        <dbReference type="Proteomes" id="UP000238081"/>
    </source>
</evidence>
<sequence>MSLLEVKNLTHGFGEKELYKNVGFELYKGEHMGIVGVNGAGKSTLLKILSGEVIPDEGEIKWQSGIKIGVLDQYAEIIEDYSVFEYLKTSFNDLYEIEEKLNLLYEEMAFNQSNTVMKKADVYQEILEKRDFYSIDSTIRKVSAGLGINVIGFDKILKNLSGGQRAKVILAKLLLEQPDLLILDEPTNFLDKEHVDWLSEYLTDFKGAFIIVSHDNNFLDRICGCICDIEFKDIRKYNAGYSQYLKQKENLKEDYLRRYSEQQRTIEKLENYIAKNKVRAATAKMAKGRQKQLDKIDRIEAPTIASVKPSITFKYLETLTRTVLDVKGLKVGYKNYAILPDMNFSINNGEKVVITGFNGIGKSTLLKTIIGQLNKIDGEIHFGHNVKYAYYEQDLNWIDDEKTPIQIISDYYPDFSQKEVRSHLSKCGVRKKTQMQKIKTLSGGEQSKVKLCIITLKECNLLILDEITNHMDELTKEALKESLVSFNGTVVLVSHEEMFYKDFADRIINIS</sequence>
<reference evidence="5 6" key="1">
    <citation type="submission" date="2016-01" db="EMBL/GenBank/DDBJ databases">
        <title>Characterization of the Clostridium difficile lineages that are prevalent in Hong Kong and China.</title>
        <authorList>
            <person name="Kwok J.S.-L."/>
            <person name="Lam W.-Y."/>
            <person name="Ip M."/>
            <person name="Chan T.-F."/>
            <person name="Hawkey P.M."/>
            <person name="Tsui S.K.-W."/>
        </authorList>
    </citation>
    <scope>NUCLEOTIDE SEQUENCE [LARGE SCALE GENOMIC DNA]</scope>
    <source>
        <strain evidence="5 6">300064</strain>
    </source>
</reference>
<organism evidence="5 6">
    <name type="scientific">Clostridium butyricum</name>
    <dbReference type="NCBI Taxonomy" id="1492"/>
    <lineage>
        <taxon>Bacteria</taxon>
        <taxon>Bacillati</taxon>
        <taxon>Bacillota</taxon>
        <taxon>Clostridia</taxon>
        <taxon>Eubacteriales</taxon>
        <taxon>Clostridiaceae</taxon>
        <taxon>Clostridium</taxon>
    </lineage>
</organism>